<proteinExistence type="predicted"/>
<protein>
    <submittedName>
        <fullName evidence="1">Uncharacterized protein</fullName>
    </submittedName>
</protein>
<sequence>MFLFRNKVLLEFTIIMNGTPKRLQFLPPQTRDNFVLRIIKSSFHAIFIWIFNVYNFTMLFVKKQYRKQQFVKYSVIPLSPLTAQRLCKFFIFIFL</sequence>
<accession>A0ACB0ZXV9</accession>
<evidence type="ECO:0000313" key="2">
    <source>
        <dbReference type="Proteomes" id="UP001497535"/>
    </source>
</evidence>
<gene>
    <name evidence="1" type="ORF">MENTE1834_LOCUS31365</name>
</gene>
<evidence type="ECO:0000313" key="1">
    <source>
        <dbReference type="EMBL" id="CAK5083985.1"/>
    </source>
</evidence>
<organism evidence="1 2">
    <name type="scientific">Meloidogyne enterolobii</name>
    <name type="common">Root-knot nematode worm</name>
    <name type="synonym">Meloidogyne mayaguensis</name>
    <dbReference type="NCBI Taxonomy" id="390850"/>
    <lineage>
        <taxon>Eukaryota</taxon>
        <taxon>Metazoa</taxon>
        <taxon>Ecdysozoa</taxon>
        <taxon>Nematoda</taxon>
        <taxon>Chromadorea</taxon>
        <taxon>Rhabditida</taxon>
        <taxon>Tylenchina</taxon>
        <taxon>Tylenchomorpha</taxon>
        <taxon>Tylenchoidea</taxon>
        <taxon>Meloidogynidae</taxon>
        <taxon>Meloidogyninae</taxon>
        <taxon>Meloidogyne</taxon>
    </lineage>
</organism>
<dbReference type="EMBL" id="CAVMJV010000052">
    <property type="protein sequence ID" value="CAK5083985.1"/>
    <property type="molecule type" value="Genomic_DNA"/>
</dbReference>
<name>A0ACB0ZXV9_MELEN</name>
<keyword evidence="2" id="KW-1185">Reference proteome</keyword>
<dbReference type="Proteomes" id="UP001497535">
    <property type="component" value="Unassembled WGS sequence"/>
</dbReference>
<reference evidence="1" key="1">
    <citation type="submission" date="2023-11" db="EMBL/GenBank/DDBJ databases">
        <authorList>
            <person name="Poullet M."/>
        </authorList>
    </citation>
    <scope>NUCLEOTIDE SEQUENCE</scope>
    <source>
        <strain evidence="1">E1834</strain>
    </source>
</reference>
<comment type="caution">
    <text evidence="1">The sequence shown here is derived from an EMBL/GenBank/DDBJ whole genome shotgun (WGS) entry which is preliminary data.</text>
</comment>